<proteinExistence type="predicted"/>
<dbReference type="PROSITE" id="PS50901">
    <property type="entry name" value="FTSK"/>
    <property type="match status" value="1"/>
</dbReference>
<dbReference type="GO" id="GO:0005524">
    <property type="term" value="F:ATP binding"/>
    <property type="evidence" value="ECO:0007669"/>
    <property type="project" value="UniProtKB-UniRule"/>
</dbReference>
<evidence type="ECO:0000313" key="5">
    <source>
        <dbReference type="Proteomes" id="UP000199393"/>
    </source>
</evidence>
<evidence type="ECO:0000256" key="2">
    <source>
        <dbReference type="SAM" id="MobiDB-lite"/>
    </source>
</evidence>
<dbReference type="GO" id="GO:0003677">
    <property type="term" value="F:DNA binding"/>
    <property type="evidence" value="ECO:0007669"/>
    <property type="project" value="InterPro"/>
</dbReference>
<dbReference type="AlphaFoldDB" id="A0A1C3N4W5"/>
<accession>A0A1C3N4W5</accession>
<protein>
    <submittedName>
        <fullName evidence="4">FtsK/SpoIIIE family</fullName>
    </submittedName>
</protein>
<sequence>MNGQRSGENIASAVIATVGPLVGAGLCTAWDVPAAVPAILAGAAAAGVSVRDHRAGLPWSERAFRLAAGLAAGAWTTWSTVTGPWNIVNLVAGAGAALFGMATAPAFIGDDAPTAQPQGAQANTQPPVPAGRRGQWKALIERIARVQPVVITADPDWPNGAGFTLHVVFSAGSGDSWTNIRDAAGRLAAAAQLPKGCAISVEEGDLQGTAIVRVPTLYALAGELPLPDETSVLSIWDDLPVGVNEDTTPAMVNLRQASGLFVGRRGGGKTNLLKVLIGQLLRTRDSVVWVADLNGGGLAVPFMLPYAKGEVQQPPIDWVAATAEEVVLMAQVAAAIAKDRKARYAALTAESGGDLLPVTRDLPQITIVVDESAEVDDDREAREAMDALLRVQRIGRAEGVNVLFSALRATQDTIPVSVRKQSSLKLCGPVEDDTELEYVLPGARVRSADLVHPGTFFLRRGDQGASVRQVKVFRTLPDRIRRIVLATDGRHPEVDPAGQQVGAKVYGSRMLRLRPWLSRLAGRQVDVPVPAYVSEVVQRAVDSGGLIVEPEAPVLVNEEPKLPADRDAERARAREQLRRFAARMEVTGMPKDRLDDVFGALVADLRPAAQEQDGEGWRPELLIDLAREAGLEGIGPTEMQRKLGERGIAVSMKTVNKWVAKYAADGDLRKLDGGKYAT</sequence>
<reference evidence="5" key="1">
    <citation type="submission" date="2016-06" db="EMBL/GenBank/DDBJ databases">
        <authorList>
            <person name="Varghese N."/>
        </authorList>
    </citation>
    <scope>NUCLEOTIDE SEQUENCE [LARGE SCALE GENOMIC DNA]</scope>
    <source>
        <strain evidence="5">DSM 45344</strain>
    </source>
</reference>
<dbReference type="Gene3D" id="3.40.50.300">
    <property type="entry name" value="P-loop containing nucleotide triphosphate hydrolases"/>
    <property type="match status" value="1"/>
</dbReference>
<keyword evidence="1" id="KW-0067">ATP-binding</keyword>
<name>A0A1C3N4W5_9ACTN</name>
<dbReference type="STRING" id="307121.GA0070620_3110"/>
<dbReference type="Proteomes" id="UP000199393">
    <property type="component" value="Chromosome I"/>
</dbReference>
<evidence type="ECO:0000313" key="4">
    <source>
        <dbReference type="EMBL" id="SBV27586.1"/>
    </source>
</evidence>
<gene>
    <name evidence="4" type="ORF">GA0070620_3110</name>
</gene>
<organism evidence="4 5">
    <name type="scientific">Micromonospora krabiensis</name>
    <dbReference type="NCBI Taxonomy" id="307121"/>
    <lineage>
        <taxon>Bacteria</taxon>
        <taxon>Bacillati</taxon>
        <taxon>Actinomycetota</taxon>
        <taxon>Actinomycetes</taxon>
        <taxon>Micromonosporales</taxon>
        <taxon>Micromonosporaceae</taxon>
        <taxon>Micromonospora</taxon>
    </lineage>
</organism>
<dbReference type="OrthoDB" id="3315119at2"/>
<keyword evidence="5" id="KW-1185">Reference proteome</keyword>
<feature type="compositionally biased region" description="Polar residues" evidence="2">
    <location>
        <begin position="115"/>
        <end position="125"/>
    </location>
</feature>
<feature type="binding site" evidence="1">
    <location>
        <begin position="263"/>
        <end position="270"/>
    </location>
    <ligand>
        <name>ATP</name>
        <dbReference type="ChEBI" id="CHEBI:30616"/>
    </ligand>
</feature>
<keyword evidence="1" id="KW-0547">Nucleotide-binding</keyword>
<dbReference type="RefSeq" id="WP_091591494.1">
    <property type="nucleotide sequence ID" value="NZ_JBHRWG010000004.1"/>
</dbReference>
<dbReference type="InterPro" id="IPR027417">
    <property type="entry name" value="P-loop_NTPase"/>
</dbReference>
<dbReference type="SUPFAM" id="SSF52540">
    <property type="entry name" value="P-loop containing nucleoside triphosphate hydrolases"/>
    <property type="match status" value="1"/>
</dbReference>
<evidence type="ECO:0000256" key="1">
    <source>
        <dbReference type="PROSITE-ProRule" id="PRU00289"/>
    </source>
</evidence>
<evidence type="ECO:0000259" key="3">
    <source>
        <dbReference type="PROSITE" id="PS50901"/>
    </source>
</evidence>
<feature type="domain" description="FtsK" evidence="3">
    <location>
        <begin position="247"/>
        <end position="437"/>
    </location>
</feature>
<feature type="region of interest" description="Disordered" evidence="2">
    <location>
        <begin position="110"/>
        <end position="131"/>
    </location>
</feature>
<dbReference type="InterPro" id="IPR002543">
    <property type="entry name" value="FtsK_dom"/>
</dbReference>
<dbReference type="EMBL" id="LT598496">
    <property type="protein sequence ID" value="SBV27586.1"/>
    <property type="molecule type" value="Genomic_DNA"/>
</dbReference>